<dbReference type="PROSITE" id="PS50093">
    <property type="entry name" value="PKD"/>
    <property type="match status" value="1"/>
</dbReference>
<keyword evidence="4" id="KW-1185">Reference proteome</keyword>
<dbReference type="InterPro" id="IPR035986">
    <property type="entry name" value="PKD_dom_sf"/>
</dbReference>
<evidence type="ECO:0000256" key="1">
    <source>
        <dbReference type="SAM" id="MobiDB-lite"/>
    </source>
</evidence>
<dbReference type="EMBL" id="JFYO01000001">
    <property type="protein sequence ID" value="EZP29491.1"/>
    <property type="molecule type" value="Genomic_DNA"/>
</dbReference>
<dbReference type="Proteomes" id="UP000024001">
    <property type="component" value="Unassembled WGS sequence"/>
</dbReference>
<accession>A0A031FZ42</accession>
<dbReference type="AlphaFoldDB" id="A0A031FZ42"/>
<dbReference type="PATRIC" id="fig|273677.3.peg.102"/>
<gene>
    <name evidence="3" type="ORF">BW34_00104</name>
</gene>
<dbReference type="Gene3D" id="2.60.40.10">
    <property type="entry name" value="Immunoglobulins"/>
    <property type="match status" value="1"/>
</dbReference>
<dbReference type="InterPro" id="IPR000601">
    <property type="entry name" value="PKD_dom"/>
</dbReference>
<dbReference type="GO" id="GO:0005975">
    <property type="term" value="P:carbohydrate metabolic process"/>
    <property type="evidence" value="ECO:0007669"/>
    <property type="project" value="UniProtKB-ARBA"/>
</dbReference>
<dbReference type="SUPFAM" id="SSF49299">
    <property type="entry name" value="PKD domain"/>
    <property type="match status" value="1"/>
</dbReference>
<comment type="caution">
    <text evidence="3">The sequence shown here is derived from an EMBL/GenBank/DDBJ whole genome shotgun (WGS) entry which is preliminary data.</text>
</comment>
<name>A0A031FZ42_9MICO</name>
<feature type="domain" description="PKD" evidence="2">
    <location>
        <begin position="118"/>
        <end position="170"/>
    </location>
</feature>
<sequence length="221" mass="23342">MRDPDAFYPGNRTRDEWLAECAFDPSCAGAVIVPDGAPLPGTEAADQQPTEPAPPPAVPDPTTATIDDVAEFAPDPPRVVGEPDGVGVVGMPTNFVVDAIEHTATGDIFDIPVTVRFTPVSYVFDYGDGTRQETTTPGTSWEDLDAPQFTVTDTSHSYGEPGEYEVGVTIRYAAEADAGGGWFPIAGLLELATPTTVVRIVDVDTALVERTCTEDPRGPGC</sequence>
<dbReference type="OrthoDB" id="5192284at2"/>
<dbReference type="eggNOG" id="ENOG5031GP7">
    <property type="taxonomic scope" value="Bacteria"/>
</dbReference>
<evidence type="ECO:0000313" key="4">
    <source>
        <dbReference type="Proteomes" id="UP000024001"/>
    </source>
</evidence>
<protein>
    <recommendedName>
        <fullName evidence="2">PKD domain-containing protein</fullName>
    </recommendedName>
</protein>
<dbReference type="RefSeq" id="WP_036308543.1">
    <property type="nucleotide sequence ID" value="NZ_JFYO01000001.1"/>
</dbReference>
<organism evidence="3 4">
    <name type="scientific">Microbacterium oleivorans</name>
    <dbReference type="NCBI Taxonomy" id="273677"/>
    <lineage>
        <taxon>Bacteria</taxon>
        <taxon>Bacillati</taxon>
        <taxon>Actinomycetota</taxon>
        <taxon>Actinomycetes</taxon>
        <taxon>Micrococcales</taxon>
        <taxon>Microbacteriaceae</taxon>
        <taxon>Microbacterium</taxon>
    </lineage>
</organism>
<evidence type="ECO:0000259" key="2">
    <source>
        <dbReference type="PROSITE" id="PS50093"/>
    </source>
</evidence>
<dbReference type="InterPro" id="IPR013783">
    <property type="entry name" value="Ig-like_fold"/>
</dbReference>
<reference evidence="3 4" key="1">
    <citation type="submission" date="2014-03" db="EMBL/GenBank/DDBJ databases">
        <title>Draft Genome Sequences of 13 Willow Endophytes.</title>
        <authorList>
            <person name="Gan H.Y."/>
            <person name="Gan H.M."/>
            <person name="Savka M.A."/>
            <person name="Hudson A.O."/>
        </authorList>
    </citation>
    <scope>NUCLEOTIDE SEQUENCE [LARGE SCALE GENOMIC DNA]</scope>
    <source>
        <strain evidence="3 4">RIT293</strain>
    </source>
</reference>
<feature type="region of interest" description="Disordered" evidence="1">
    <location>
        <begin position="32"/>
        <end position="64"/>
    </location>
</feature>
<proteinExistence type="predicted"/>
<evidence type="ECO:0000313" key="3">
    <source>
        <dbReference type="EMBL" id="EZP29491.1"/>
    </source>
</evidence>